<dbReference type="GO" id="GO:0006355">
    <property type="term" value="P:regulation of DNA-templated transcription"/>
    <property type="evidence" value="ECO:0007669"/>
    <property type="project" value="InterPro"/>
</dbReference>
<dbReference type="InterPro" id="IPR000792">
    <property type="entry name" value="Tscrpt_reg_LuxR_C"/>
</dbReference>
<dbReference type="GO" id="GO:0005524">
    <property type="term" value="F:ATP binding"/>
    <property type="evidence" value="ECO:0007669"/>
    <property type="project" value="UniProtKB-KW"/>
</dbReference>
<dbReference type="InterPro" id="IPR036388">
    <property type="entry name" value="WH-like_DNA-bd_sf"/>
</dbReference>
<dbReference type="GO" id="GO:0003677">
    <property type="term" value="F:DNA binding"/>
    <property type="evidence" value="ECO:0007669"/>
    <property type="project" value="InterPro"/>
</dbReference>
<dbReference type="InterPro" id="IPR016032">
    <property type="entry name" value="Sig_transdc_resp-reg_C-effctor"/>
</dbReference>
<evidence type="ECO:0000313" key="4">
    <source>
        <dbReference type="EMBL" id="MVU81771.1"/>
    </source>
</evidence>
<dbReference type="SMART" id="SM00421">
    <property type="entry name" value="HTH_LUXR"/>
    <property type="match status" value="1"/>
</dbReference>
<keyword evidence="5" id="KW-1185">Reference proteome</keyword>
<dbReference type="EMBL" id="WRPP01000007">
    <property type="protein sequence ID" value="MVU81771.1"/>
    <property type="molecule type" value="Genomic_DNA"/>
</dbReference>
<evidence type="ECO:0000313" key="5">
    <source>
        <dbReference type="Proteomes" id="UP000466794"/>
    </source>
</evidence>
<sequence>MYGRELELGRIDTLLRKAETGLSGALVLTGDAGEGKTALLDRAARLTGTGWQVLRCAGVETESELLFAGLQCLLGSVPGGTAGLPIDTLPDPQADALRTAIGLSPPSGPVDRFQVGLATLSLLSELSAAGPVLCLIDDAHWLDQATADALRFAARRLGAEGVVLLFGTRGGFTVPGVPTLHPEPLTDAAARLLLRDSWPELETEALERVLAEAMGNPLALRELPRMAPDAPHVGPLPLPDRLRAGFEQRIAGLPEAVRRALLVVAAEETGDLGLVLRALAELELTEEALADAECSGMVVVDHAGVRFRHPLQRAAAYHSAGFTARRAVHAALGAALRNEPDRRAWHLAAIATGADENTAAAMETAAEHARERAGYSAAAAAMERAAQLTPDPERRAGRLVLAAEWAAEAGRSERAVRLAQAAERLPLAPISRARLDAARALMAFDDGALGRAHDLWMAAAAGAGAADPERAAIMLIQAGRASFTQGDLRGIRQARIRLGELTLPEEARPWLEGAMDGPLSLSSGDHETGIALIRSNVAVSRTMGVDEPSLLMTLAGQALLIGDTADAREITFRLVEEVRSRGMIGWFPVATVFLGNAELMLGRLREAETALNEGVRIARDIDQQSRATHAECLLAVLAAIRGDEQTCRELAERGLRSASGDFNFIDITHCQWALGLLDLGLGRYETALERLEALYRTPDRVRGHWIHLLRDLVEAAARLRRPERAAAAMDEIERWARALGTPFAEAIALRGRAALHGDGGDYERALKLQAAEALWYDYARTALLYGEWLRRERRRADARTQLRRAVEIFDRLGATLWADRARAELRATGESIDAAPITDLTATLTPQELQVVRLAAAGATNKEIAARLFLSPKTVGHHLYRAFPKLGVTSRMELSRFARDATVD</sequence>
<dbReference type="Gene3D" id="1.10.10.10">
    <property type="entry name" value="Winged helix-like DNA-binding domain superfamily/Winged helix DNA-binding domain"/>
    <property type="match status" value="1"/>
</dbReference>
<dbReference type="AlphaFoldDB" id="A0A7K1V5L3"/>
<protein>
    <submittedName>
        <fullName evidence="4">AAA family ATPase</fullName>
    </submittedName>
</protein>
<keyword evidence="1" id="KW-0547">Nucleotide-binding</keyword>
<dbReference type="Pfam" id="PF00196">
    <property type="entry name" value="GerE"/>
    <property type="match status" value="1"/>
</dbReference>
<dbReference type="InterPro" id="IPR011990">
    <property type="entry name" value="TPR-like_helical_dom_sf"/>
</dbReference>
<dbReference type="Proteomes" id="UP000466794">
    <property type="component" value="Unassembled WGS sequence"/>
</dbReference>
<dbReference type="PANTHER" id="PTHR16305:SF35">
    <property type="entry name" value="TRANSCRIPTIONAL ACTIVATOR DOMAIN"/>
    <property type="match status" value="1"/>
</dbReference>
<evidence type="ECO:0000256" key="1">
    <source>
        <dbReference type="ARBA" id="ARBA00022741"/>
    </source>
</evidence>
<dbReference type="PROSITE" id="PS50043">
    <property type="entry name" value="HTH_LUXR_2"/>
    <property type="match status" value="1"/>
</dbReference>
<dbReference type="GO" id="GO:0004016">
    <property type="term" value="F:adenylate cyclase activity"/>
    <property type="evidence" value="ECO:0007669"/>
    <property type="project" value="TreeGrafter"/>
</dbReference>
<dbReference type="SUPFAM" id="SSF52540">
    <property type="entry name" value="P-loop containing nucleoside triphosphate hydrolases"/>
    <property type="match status" value="1"/>
</dbReference>
<dbReference type="SUPFAM" id="SSF48452">
    <property type="entry name" value="TPR-like"/>
    <property type="match status" value="1"/>
</dbReference>
<dbReference type="PROSITE" id="PS00622">
    <property type="entry name" value="HTH_LUXR_1"/>
    <property type="match status" value="1"/>
</dbReference>
<dbReference type="PRINTS" id="PR00038">
    <property type="entry name" value="HTHLUXR"/>
</dbReference>
<organism evidence="4 5">
    <name type="scientific">Nocardia terrae</name>
    <dbReference type="NCBI Taxonomy" id="2675851"/>
    <lineage>
        <taxon>Bacteria</taxon>
        <taxon>Bacillati</taxon>
        <taxon>Actinomycetota</taxon>
        <taxon>Actinomycetes</taxon>
        <taxon>Mycobacteriales</taxon>
        <taxon>Nocardiaceae</taxon>
        <taxon>Nocardia</taxon>
    </lineage>
</organism>
<evidence type="ECO:0000259" key="3">
    <source>
        <dbReference type="PROSITE" id="PS50043"/>
    </source>
</evidence>
<gene>
    <name evidence="4" type="ORF">GPX89_31610</name>
</gene>
<dbReference type="PANTHER" id="PTHR16305">
    <property type="entry name" value="TESTICULAR SOLUBLE ADENYLYL CYCLASE"/>
    <property type="match status" value="1"/>
</dbReference>
<dbReference type="CDD" id="cd06170">
    <property type="entry name" value="LuxR_C_like"/>
    <property type="match status" value="1"/>
</dbReference>
<feature type="domain" description="HTH luxR-type" evidence="3">
    <location>
        <begin position="837"/>
        <end position="902"/>
    </location>
</feature>
<dbReference type="InterPro" id="IPR027417">
    <property type="entry name" value="P-loop_NTPase"/>
</dbReference>
<dbReference type="GO" id="GO:0005737">
    <property type="term" value="C:cytoplasm"/>
    <property type="evidence" value="ECO:0007669"/>
    <property type="project" value="TreeGrafter"/>
</dbReference>
<name>A0A7K1V5L3_9NOCA</name>
<accession>A0A7K1V5L3</accession>
<dbReference type="SUPFAM" id="SSF46894">
    <property type="entry name" value="C-terminal effector domain of the bipartite response regulators"/>
    <property type="match status" value="1"/>
</dbReference>
<dbReference type="Pfam" id="PF13191">
    <property type="entry name" value="AAA_16"/>
    <property type="match status" value="1"/>
</dbReference>
<comment type="caution">
    <text evidence="4">The sequence shown here is derived from an EMBL/GenBank/DDBJ whole genome shotgun (WGS) entry which is preliminary data.</text>
</comment>
<dbReference type="Gene3D" id="1.25.40.10">
    <property type="entry name" value="Tetratricopeptide repeat domain"/>
    <property type="match status" value="1"/>
</dbReference>
<reference evidence="4 5" key="1">
    <citation type="submission" date="2019-12" db="EMBL/GenBank/DDBJ databases">
        <title>Nocardia sp. nov. ET3-3 isolated from soil.</title>
        <authorList>
            <person name="Kanchanasin P."/>
            <person name="Tanasupawat S."/>
            <person name="Yuki M."/>
            <person name="Kudo T."/>
        </authorList>
    </citation>
    <scope>NUCLEOTIDE SEQUENCE [LARGE SCALE GENOMIC DNA]</scope>
    <source>
        <strain evidence="4 5">ET3-3</strain>
    </source>
</reference>
<evidence type="ECO:0000256" key="2">
    <source>
        <dbReference type="ARBA" id="ARBA00022840"/>
    </source>
</evidence>
<keyword evidence="2" id="KW-0067">ATP-binding</keyword>
<dbReference type="InterPro" id="IPR041664">
    <property type="entry name" value="AAA_16"/>
</dbReference>
<proteinExistence type="predicted"/>